<proteinExistence type="predicted"/>
<organism evidence="1 2">
    <name type="scientific">Hevea brasiliensis</name>
    <name type="common">Para rubber tree</name>
    <name type="synonym">Siphonia brasiliensis</name>
    <dbReference type="NCBI Taxonomy" id="3981"/>
    <lineage>
        <taxon>Eukaryota</taxon>
        <taxon>Viridiplantae</taxon>
        <taxon>Streptophyta</taxon>
        <taxon>Embryophyta</taxon>
        <taxon>Tracheophyta</taxon>
        <taxon>Spermatophyta</taxon>
        <taxon>Magnoliopsida</taxon>
        <taxon>eudicotyledons</taxon>
        <taxon>Gunneridae</taxon>
        <taxon>Pentapetalae</taxon>
        <taxon>rosids</taxon>
        <taxon>fabids</taxon>
        <taxon>Malpighiales</taxon>
        <taxon>Euphorbiaceae</taxon>
        <taxon>Crotonoideae</taxon>
        <taxon>Micrandreae</taxon>
        <taxon>Hevea</taxon>
    </lineage>
</organism>
<dbReference type="EMBL" id="JAAGAX010000005">
    <property type="protein sequence ID" value="KAF2314971.1"/>
    <property type="molecule type" value="Genomic_DNA"/>
</dbReference>
<protein>
    <submittedName>
        <fullName evidence="1">Uncharacterized protein</fullName>
    </submittedName>
</protein>
<dbReference type="GO" id="GO:0005737">
    <property type="term" value="C:cytoplasm"/>
    <property type="evidence" value="ECO:0007669"/>
    <property type="project" value="TreeGrafter"/>
</dbReference>
<keyword evidence="2" id="KW-1185">Reference proteome</keyword>
<evidence type="ECO:0000313" key="2">
    <source>
        <dbReference type="Proteomes" id="UP000467840"/>
    </source>
</evidence>
<dbReference type="Proteomes" id="UP000467840">
    <property type="component" value="Chromosome 15"/>
</dbReference>
<comment type="caution">
    <text evidence="1">The sequence shown here is derived from an EMBL/GenBank/DDBJ whole genome shotgun (WGS) entry which is preliminary data.</text>
</comment>
<dbReference type="PANTHER" id="PTHR31901">
    <property type="entry name" value="GH3 DOMAIN-CONTAINING PROTEIN"/>
    <property type="match status" value="1"/>
</dbReference>
<gene>
    <name evidence="1" type="ORF">GH714_037395</name>
</gene>
<evidence type="ECO:0000313" key="1">
    <source>
        <dbReference type="EMBL" id="KAF2314971.1"/>
    </source>
</evidence>
<dbReference type="Pfam" id="PF03321">
    <property type="entry name" value="GH3"/>
    <property type="match status" value="1"/>
</dbReference>
<dbReference type="GO" id="GO:0016881">
    <property type="term" value="F:acid-amino acid ligase activity"/>
    <property type="evidence" value="ECO:0007669"/>
    <property type="project" value="TreeGrafter"/>
</dbReference>
<reference evidence="1 2" key="1">
    <citation type="journal article" date="2020" name="Mol. Plant">
        <title>The Chromosome-Based Rubber Tree Genome Provides New Insights into Spurge Genome Evolution and Rubber Biosynthesis.</title>
        <authorList>
            <person name="Liu J."/>
            <person name="Shi C."/>
            <person name="Shi C.C."/>
            <person name="Li W."/>
            <person name="Zhang Q.J."/>
            <person name="Zhang Y."/>
            <person name="Li K."/>
            <person name="Lu H.F."/>
            <person name="Shi C."/>
            <person name="Zhu S.T."/>
            <person name="Xiao Z.Y."/>
            <person name="Nan H."/>
            <person name="Yue Y."/>
            <person name="Zhu X.G."/>
            <person name="Wu Y."/>
            <person name="Hong X.N."/>
            <person name="Fan G.Y."/>
            <person name="Tong Y."/>
            <person name="Zhang D."/>
            <person name="Mao C.L."/>
            <person name="Liu Y.L."/>
            <person name="Hao S.J."/>
            <person name="Liu W.Q."/>
            <person name="Lv M.Q."/>
            <person name="Zhang H.B."/>
            <person name="Liu Y."/>
            <person name="Hu-Tang G.R."/>
            <person name="Wang J.P."/>
            <person name="Wang J.H."/>
            <person name="Sun Y.H."/>
            <person name="Ni S.B."/>
            <person name="Chen W.B."/>
            <person name="Zhang X.C."/>
            <person name="Jiao Y.N."/>
            <person name="Eichler E.E."/>
            <person name="Li G.H."/>
            <person name="Liu X."/>
            <person name="Gao L.Z."/>
        </authorList>
    </citation>
    <scope>NUCLEOTIDE SEQUENCE [LARGE SCALE GENOMIC DNA]</scope>
    <source>
        <strain evidence="2">cv. GT1</strain>
        <tissue evidence="1">Leaf</tissue>
    </source>
</reference>
<accession>A0A6A6MMI3</accession>
<sequence>MDGEKLNYKGDDALKEIEKLTEKAGKFQESILKEILMQNGQTEYLSKIANGEGNSLIAGHPITEMLCSSGTSAREPKLVPSIAEDLDRRTFIYNLIMPIMNQFVTSPYIL</sequence>
<dbReference type="AlphaFoldDB" id="A0A6A6MMI3"/>
<dbReference type="InterPro" id="IPR004993">
    <property type="entry name" value="GH3"/>
</dbReference>
<dbReference type="PANTHER" id="PTHR31901:SF18">
    <property type="entry name" value="INDOLE-3-ACETIC ACID-AMIDO SYNTHETASE GH3.9-RELATED"/>
    <property type="match status" value="1"/>
</dbReference>
<name>A0A6A6MMI3_HEVBR</name>